<evidence type="ECO:0000256" key="3">
    <source>
        <dbReference type="ARBA" id="ARBA00022692"/>
    </source>
</evidence>
<dbReference type="PIRSF" id="PIRSF006324">
    <property type="entry name" value="LeuE"/>
    <property type="match status" value="1"/>
</dbReference>
<proteinExistence type="predicted"/>
<organism evidence="7 8">
    <name type="scientific">Kribbella italica</name>
    <dbReference type="NCBI Taxonomy" id="1540520"/>
    <lineage>
        <taxon>Bacteria</taxon>
        <taxon>Bacillati</taxon>
        <taxon>Actinomycetota</taxon>
        <taxon>Actinomycetes</taxon>
        <taxon>Propionibacteriales</taxon>
        <taxon>Kribbellaceae</taxon>
        <taxon>Kribbella</taxon>
    </lineage>
</organism>
<feature type="transmembrane region" description="Helical" evidence="6">
    <location>
        <begin position="6"/>
        <end position="29"/>
    </location>
</feature>
<accession>A0A7W9JH51</accession>
<evidence type="ECO:0000256" key="5">
    <source>
        <dbReference type="ARBA" id="ARBA00023136"/>
    </source>
</evidence>
<feature type="transmembrane region" description="Helical" evidence="6">
    <location>
        <begin position="146"/>
        <end position="167"/>
    </location>
</feature>
<evidence type="ECO:0000256" key="6">
    <source>
        <dbReference type="SAM" id="Phobius"/>
    </source>
</evidence>
<dbReference type="AlphaFoldDB" id="A0A7W9JH51"/>
<keyword evidence="2" id="KW-1003">Cell membrane</keyword>
<reference evidence="7 8" key="1">
    <citation type="submission" date="2020-08" db="EMBL/GenBank/DDBJ databases">
        <title>Sequencing the genomes of 1000 actinobacteria strains.</title>
        <authorList>
            <person name="Klenk H.-P."/>
        </authorList>
    </citation>
    <scope>NUCLEOTIDE SEQUENCE [LARGE SCALE GENOMIC DNA]</scope>
    <source>
        <strain evidence="7 8">DSM 28967</strain>
    </source>
</reference>
<sequence length="209" mass="21814">MNPQLFAAFLLAALIINLTPGPGMLFILAQGLTGGRRAGRAAATGTATGLLVHTSAVALGLAAVLRAAPIAMDGLRFAGAAYLLWMAFQSLRKSELTPVVAGEPVPDRFGPVYLRGVVNSLTNPKILLFYLAFLPQFVDPTLGRQALQLFVLGLTMLLIGLAVDLTVGSGAVRVGRFLRRHRAANQWLPRAAGTAYGVLAAGLILGAAS</sequence>
<dbReference type="PANTHER" id="PTHR30086:SF20">
    <property type="entry name" value="ARGININE EXPORTER PROTEIN ARGO-RELATED"/>
    <property type="match status" value="1"/>
</dbReference>
<evidence type="ECO:0000313" key="7">
    <source>
        <dbReference type="EMBL" id="MBB5841408.1"/>
    </source>
</evidence>
<dbReference type="Pfam" id="PF01810">
    <property type="entry name" value="LysE"/>
    <property type="match status" value="1"/>
</dbReference>
<keyword evidence="4 6" id="KW-1133">Transmembrane helix</keyword>
<feature type="transmembrane region" description="Helical" evidence="6">
    <location>
        <begin position="187"/>
        <end position="208"/>
    </location>
</feature>
<protein>
    <submittedName>
        <fullName evidence="7">Threonine/homoserine/homoserine lactone efflux protein</fullName>
    </submittedName>
</protein>
<dbReference type="GO" id="GO:0005886">
    <property type="term" value="C:plasma membrane"/>
    <property type="evidence" value="ECO:0007669"/>
    <property type="project" value="UniProtKB-SubCell"/>
</dbReference>
<dbReference type="GO" id="GO:0015171">
    <property type="term" value="F:amino acid transmembrane transporter activity"/>
    <property type="evidence" value="ECO:0007669"/>
    <property type="project" value="TreeGrafter"/>
</dbReference>
<dbReference type="PANTHER" id="PTHR30086">
    <property type="entry name" value="ARGININE EXPORTER PROTEIN ARGO"/>
    <property type="match status" value="1"/>
</dbReference>
<comment type="subcellular location">
    <subcellularLocation>
        <location evidence="1">Cell membrane</location>
        <topology evidence="1">Multi-pass membrane protein</topology>
    </subcellularLocation>
</comment>
<dbReference type="Proteomes" id="UP000549971">
    <property type="component" value="Unassembled WGS sequence"/>
</dbReference>
<evidence type="ECO:0000256" key="2">
    <source>
        <dbReference type="ARBA" id="ARBA00022475"/>
    </source>
</evidence>
<keyword evidence="3 6" id="KW-0812">Transmembrane</keyword>
<keyword evidence="8" id="KW-1185">Reference proteome</keyword>
<dbReference type="RefSeq" id="WP_184804689.1">
    <property type="nucleotide sequence ID" value="NZ_JACHMY010000001.1"/>
</dbReference>
<keyword evidence="5 6" id="KW-0472">Membrane</keyword>
<dbReference type="EMBL" id="JACHMY010000001">
    <property type="protein sequence ID" value="MBB5841408.1"/>
    <property type="molecule type" value="Genomic_DNA"/>
</dbReference>
<feature type="transmembrane region" description="Helical" evidence="6">
    <location>
        <begin position="41"/>
        <end position="68"/>
    </location>
</feature>
<gene>
    <name evidence="7" type="ORF">HDA39_008142</name>
</gene>
<feature type="transmembrane region" description="Helical" evidence="6">
    <location>
        <begin position="112"/>
        <end position="134"/>
    </location>
</feature>
<name>A0A7W9JH51_9ACTN</name>
<evidence type="ECO:0000256" key="4">
    <source>
        <dbReference type="ARBA" id="ARBA00022989"/>
    </source>
</evidence>
<comment type="caution">
    <text evidence="7">The sequence shown here is derived from an EMBL/GenBank/DDBJ whole genome shotgun (WGS) entry which is preliminary data.</text>
</comment>
<evidence type="ECO:0000313" key="8">
    <source>
        <dbReference type="Proteomes" id="UP000549971"/>
    </source>
</evidence>
<evidence type="ECO:0000256" key="1">
    <source>
        <dbReference type="ARBA" id="ARBA00004651"/>
    </source>
</evidence>
<dbReference type="InterPro" id="IPR001123">
    <property type="entry name" value="LeuE-type"/>
</dbReference>